<dbReference type="InterPro" id="IPR048142">
    <property type="entry name" value="QRL_CxxC_CxxC"/>
</dbReference>
<organism evidence="1 2">
    <name type="scientific">Actinocatenispora comari</name>
    <dbReference type="NCBI Taxonomy" id="2807577"/>
    <lineage>
        <taxon>Bacteria</taxon>
        <taxon>Bacillati</taxon>
        <taxon>Actinomycetota</taxon>
        <taxon>Actinomycetes</taxon>
        <taxon>Micromonosporales</taxon>
        <taxon>Micromonosporaceae</taxon>
        <taxon>Actinocatenispora</taxon>
    </lineage>
</organism>
<dbReference type="NCBIfam" id="NF041638">
    <property type="entry name" value="QRL_CxxC_CxxC"/>
    <property type="match status" value="1"/>
</dbReference>
<sequence>MGARSAVLDDCRERLHMYIEFYDPDGVHYSMPTYPWLMAPAGYSTVRQLRAKGLRPGGQPIAAQILWRHRKQQRVAYLYRDDLAKEKRTATPRQLVAVGLALLARRTCRTCGQVKGYYIPRRFGECLDCAGV</sequence>
<dbReference type="AlphaFoldDB" id="A0A8J4ER33"/>
<comment type="caution">
    <text evidence="1">The sequence shown here is derived from an EMBL/GenBank/DDBJ whole genome shotgun (WGS) entry which is preliminary data.</text>
</comment>
<dbReference type="Proteomes" id="UP000614996">
    <property type="component" value="Unassembled WGS sequence"/>
</dbReference>
<evidence type="ECO:0000313" key="1">
    <source>
        <dbReference type="EMBL" id="GIL30444.1"/>
    </source>
</evidence>
<accession>A0A8J4ER33</accession>
<protein>
    <submittedName>
        <fullName evidence="1">Uncharacterized protein</fullName>
    </submittedName>
</protein>
<evidence type="ECO:0000313" key="2">
    <source>
        <dbReference type="Proteomes" id="UP000614996"/>
    </source>
</evidence>
<dbReference type="RefSeq" id="WP_207128090.1">
    <property type="nucleotide sequence ID" value="NZ_BOPO01000117.1"/>
</dbReference>
<proteinExistence type="predicted"/>
<dbReference type="EMBL" id="BOPO01000117">
    <property type="protein sequence ID" value="GIL30444.1"/>
    <property type="molecule type" value="Genomic_DNA"/>
</dbReference>
<name>A0A8J4ER33_9ACTN</name>
<reference evidence="2" key="1">
    <citation type="journal article" date="2021" name="Int. J. Syst. Evol. Microbiol.">
        <title>Actinocatenispora comari sp. nov., an endophytic actinomycete isolated from aerial parts of Comarum salesowianum.</title>
        <authorList>
            <person name="Oyunbileg N."/>
            <person name="Iizaka Y."/>
            <person name="Hamada M."/>
            <person name="Davaapurev B.O."/>
            <person name="Fukumoto A."/>
            <person name="Tsetseg B."/>
            <person name="Kato F."/>
            <person name="Tamura T."/>
            <person name="Batkhuu J."/>
            <person name="Anzai Y."/>
        </authorList>
    </citation>
    <scope>NUCLEOTIDE SEQUENCE [LARGE SCALE GENOMIC DNA]</scope>
    <source>
        <strain evidence="2">NUM-2625</strain>
    </source>
</reference>
<gene>
    <name evidence="1" type="ORF">NUM_56980</name>
</gene>
<keyword evidence="2" id="KW-1185">Reference proteome</keyword>